<comment type="cofactor">
    <cofactor evidence="1">
        <name>Zn(2+)</name>
        <dbReference type="ChEBI" id="CHEBI:29105"/>
    </cofactor>
</comment>
<dbReference type="SUPFAM" id="SSF53187">
    <property type="entry name" value="Zn-dependent exopeptidases"/>
    <property type="match status" value="1"/>
</dbReference>
<comment type="caution">
    <text evidence="7">Lacks conserved residue(s) required for the propagation of feature annotation.</text>
</comment>
<evidence type="ECO:0000256" key="7">
    <source>
        <dbReference type="PROSITE-ProRule" id="PRU01379"/>
    </source>
</evidence>
<dbReference type="Gene3D" id="3.40.630.10">
    <property type="entry name" value="Zn peptidases"/>
    <property type="match status" value="1"/>
</dbReference>
<reference evidence="10 11" key="1">
    <citation type="submission" date="2021-01" db="EMBL/GenBank/DDBJ databases">
        <title>Genome Sequencing of Type Strains.</title>
        <authorList>
            <person name="Lemaire J.F."/>
            <person name="Inderbitzin P."/>
            <person name="Collins S.B."/>
            <person name="Wespe N."/>
            <person name="Knight-Connoni V."/>
        </authorList>
    </citation>
    <scope>NUCLEOTIDE SEQUENCE [LARGE SCALE GENOMIC DNA]</scope>
    <source>
        <strain evidence="10 11">DSM 14730</strain>
    </source>
</reference>
<dbReference type="Pfam" id="PF00246">
    <property type="entry name" value="Peptidase_M14"/>
    <property type="match status" value="1"/>
</dbReference>
<keyword evidence="6" id="KW-0482">Metalloprotease</keyword>
<evidence type="ECO:0000256" key="6">
    <source>
        <dbReference type="ARBA" id="ARBA00023049"/>
    </source>
</evidence>
<organism evidence="10 11">
    <name type="scientific">Fictibacillus barbaricus</name>
    <dbReference type="NCBI Taxonomy" id="182136"/>
    <lineage>
        <taxon>Bacteria</taxon>
        <taxon>Bacillati</taxon>
        <taxon>Bacillota</taxon>
        <taxon>Bacilli</taxon>
        <taxon>Bacillales</taxon>
        <taxon>Fictibacillaceae</taxon>
        <taxon>Fictibacillus</taxon>
    </lineage>
</organism>
<keyword evidence="4" id="KW-0378">Hydrolase</keyword>
<keyword evidence="5" id="KW-0862">Zinc</keyword>
<evidence type="ECO:0000256" key="8">
    <source>
        <dbReference type="SAM" id="SignalP"/>
    </source>
</evidence>
<dbReference type="SMART" id="SM00631">
    <property type="entry name" value="Zn_pept"/>
    <property type="match status" value="1"/>
</dbReference>
<protein>
    <submittedName>
        <fullName evidence="10">Peptidase M14</fullName>
    </submittedName>
</protein>
<dbReference type="PANTHER" id="PTHR11705">
    <property type="entry name" value="PROTEASE FAMILY M14 CARBOXYPEPTIDASE A,B"/>
    <property type="match status" value="1"/>
</dbReference>
<sequence length="397" mass="43967">MFKRRMVYTLGALVLSASLTAPTFASANTSPGTPDQQTFSVDGFINHAELTNKLQQIATNSQGKVKVETAGYSNRNREIYKATVGTGKKVVMIQSEIHGNEKTGTNAILNILQFLGSNSPEAEKIRSEITLVALPMINPDASELDRRGNDLNWNEVVSKFPQLSTAKPSWNYYTYKNETYDYASKPGFDVNRDFNPDLNYVPKASDFPGKSSTPGWYITPESQTVRDVYKDLVKEFGKVEAFIDLHHQAPYYEVDGTDDLVTFSISAQFVPNPKTTEGAAYAQYADKYDYDYSRQLNVAVYDAMQEQGDSPFGNISLYPQNQNLPGTALGSFALNGSGTVLFEVRGQTQSFGQKKKGQLVKAIERGLYGVIDGVTDGSVYNIDPEKYESIPLTEGRQ</sequence>
<dbReference type="PANTHER" id="PTHR11705:SF143">
    <property type="entry name" value="SLL0236 PROTEIN"/>
    <property type="match status" value="1"/>
</dbReference>
<comment type="similarity">
    <text evidence="2 7">Belongs to the peptidase M14 family.</text>
</comment>
<evidence type="ECO:0000256" key="1">
    <source>
        <dbReference type="ARBA" id="ARBA00001947"/>
    </source>
</evidence>
<evidence type="ECO:0000256" key="2">
    <source>
        <dbReference type="ARBA" id="ARBA00005988"/>
    </source>
</evidence>
<dbReference type="PROSITE" id="PS52035">
    <property type="entry name" value="PEPTIDASE_M14"/>
    <property type="match status" value="1"/>
</dbReference>
<keyword evidence="11" id="KW-1185">Reference proteome</keyword>
<accession>A0ABS2ZCX0</accession>
<dbReference type="Proteomes" id="UP001319060">
    <property type="component" value="Unassembled WGS sequence"/>
</dbReference>
<feature type="domain" description="Peptidase M14" evidence="9">
    <location>
        <begin position="43"/>
        <end position="397"/>
    </location>
</feature>
<dbReference type="InterPro" id="IPR000834">
    <property type="entry name" value="Peptidase_M14"/>
</dbReference>
<evidence type="ECO:0000313" key="11">
    <source>
        <dbReference type="Proteomes" id="UP001319060"/>
    </source>
</evidence>
<dbReference type="RefSeq" id="WP_188403238.1">
    <property type="nucleotide sequence ID" value="NZ_BMCE01000002.1"/>
</dbReference>
<feature type="chain" id="PRO_5045048556" evidence="8">
    <location>
        <begin position="28"/>
        <end position="397"/>
    </location>
</feature>
<evidence type="ECO:0000259" key="9">
    <source>
        <dbReference type="PROSITE" id="PS52035"/>
    </source>
</evidence>
<name>A0ABS2ZCX0_9BACL</name>
<evidence type="ECO:0000256" key="4">
    <source>
        <dbReference type="ARBA" id="ARBA00022801"/>
    </source>
</evidence>
<gene>
    <name evidence="10" type="ORF">JYA64_07495</name>
</gene>
<evidence type="ECO:0000256" key="5">
    <source>
        <dbReference type="ARBA" id="ARBA00022833"/>
    </source>
</evidence>
<comment type="caution">
    <text evidence="10">The sequence shown here is derived from an EMBL/GenBank/DDBJ whole genome shotgun (WGS) entry which is preliminary data.</text>
</comment>
<proteinExistence type="inferred from homology"/>
<keyword evidence="8" id="KW-0732">Signal</keyword>
<evidence type="ECO:0000256" key="3">
    <source>
        <dbReference type="ARBA" id="ARBA00022670"/>
    </source>
</evidence>
<keyword evidence="3" id="KW-0645">Protease</keyword>
<dbReference type="EMBL" id="JAFHKS010000042">
    <property type="protein sequence ID" value="MBN3545132.1"/>
    <property type="molecule type" value="Genomic_DNA"/>
</dbReference>
<evidence type="ECO:0000313" key="10">
    <source>
        <dbReference type="EMBL" id="MBN3545132.1"/>
    </source>
</evidence>
<feature type="signal peptide" evidence="8">
    <location>
        <begin position="1"/>
        <end position="27"/>
    </location>
</feature>